<evidence type="ECO:0000313" key="1">
    <source>
        <dbReference type="EMBL" id="MBC3798031.1"/>
    </source>
</evidence>
<accession>A0ABR6WNL9</accession>
<proteinExistence type="predicted"/>
<evidence type="ECO:0000313" key="2">
    <source>
        <dbReference type="Proteomes" id="UP000653358"/>
    </source>
</evidence>
<organism evidence="1 2">
    <name type="scientific">Acetobacterium tundrae</name>
    <dbReference type="NCBI Taxonomy" id="132932"/>
    <lineage>
        <taxon>Bacteria</taxon>
        <taxon>Bacillati</taxon>
        <taxon>Bacillota</taxon>
        <taxon>Clostridia</taxon>
        <taxon>Eubacteriales</taxon>
        <taxon>Eubacteriaceae</taxon>
        <taxon>Acetobacterium</taxon>
    </lineage>
</organism>
<name>A0ABR6WNL9_9FIRM</name>
<protein>
    <recommendedName>
        <fullName evidence="3">HK97 gp10 family phage protein</fullName>
    </recommendedName>
</protein>
<sequence>MTTKIKIQISPDELANNIKLSTRDIEKDIRDQVRQRAQNQVPIEIRNATIVVLAGKRSGRRYGKHIASAPGEAPAVKSNTLRLSHLPYQHTVEGNNGMTIVSGAETNVKYAATLEDGFDGMVKARRGKNKKYVSYHLKIAPRPYVEQSKKKALNKIKELYREAYR</sequence>
<reference evidence="1 2" key="1">
    <citation type="journal article" date="2020" name="mSystems">
        <title>Defining Genomic and Predicted Metabolic Features of the Acetobacterium Genus.</title>
        <authorList>
            <person name="Ross D.E."/>
            <person name="Marshall C.W."/>
            <person name="Gulliver D."/>
            <person name="May H.D."/>
            <person name="Norman R.S."/>
        </authorList>
    </citation>
    <scope>NUCLEOTIDE SEQUENCE [LARGE SCALE GENOMIC DNA]</scope>
    <source>
        <strain evidence="1 2">DSM 9173</strain>
    </source>
</reference>
<evidence type="ECO:0008006" key="3">
    <source>
        <dbReference type="Google" id="ProtNLM"/>
    </source>
</evidence>
<dbReference type="Proteomes" id="UP000653358">
    <property type="component" value="Unassembled WGS sequence"/>
</dbReference>
<dbReference type="EMBL" id="WJBB01000019">
    <property type="protein sequence ID" value="MBC3798031.1"/>
    <property type="molecule type" value="Genomic_DNA"/>
</dbReference>
<gene>
    <name evidence="1" type="ORF">GH807_13360</name>
</gene>
<keyword evidence="2" id="KW-1185">Reference proteome</keyword>
<comment type="caution">
    <text evidence="1">The sequence shown here is derived from an EMBL/GenBank/DDBJ whole genome shotgun (WGS) entry which is preliminary data.</text>
</comment>
<dbReference type="RefSeq" id="WP_148603676.1">
    <property type="nucleotide sequence ID" value="NZ_RXYB01000010.1"/>
</dbReference>